<comment type="caution">
    <text evidence="2">The sequence shown here is derived from an EMBL/GenBank/DDBJ whole genome shotgun (WGS) entry which is preliminary data.</text>
</comment>
<proteinExistence type="predicted"/>
<evidence type="ECO:0000256" key="1">
    <source>
        <dbReference type="SAM" id="Phobius"/>
    </source>
</evidence>
<name>A0A4S3B0X4_9ENTE</name>
<dbReference type="Proteomes" id="UP000310506">
    <property type="component" value="Unassembled WGS sequence"/>
</dbReference>
<sequence length="273" mass="31953">MKYALFGVLFFPLGLSIFLIIFSISKSNYEILAFSSSLFLIVIALEVLLFESLYTPKTKPIKKEVKEIEKNRPSRPKARKKTVVENSSVRSLESTRFFPSETLPELLHDEFPEPPLPLFDIFNTYVIGSKEERRNQYLEQYIDHLKQDDYFLFAFDGMNDEEICHQLNYVEKIWKLSDELLPWATVKKENVNNPESNILSVYIGDNEKDNFKVGYVPREHCEELNQMLETFDISDVEATVSGGTYRTLNDDGKMIQRRSPYHLELTIRLKRKN</sequence>
<dbReference type="AlphaFoldDB" id="A0A4S3B0X4"/>
<organism evidence="2 3">
    <name type="scientific">Vagococcus silagei</name>
    <dbReference type="NCBI Taxonomy" id="2508885"/>
    <lineage>
        <taxon>Bacteria</taxon>
        <taxon>Bacillati</taxon>
        <taxon>Bacillota</taxon>
        <taxon>Bacilli</taxon>
        <taxon>Lactobacillales</taxon>
        <taxon>Enterococcaceae</taxon>
        <taxon>Vagococcus</taxon>
    </lineage>
</organism>
<evidence type="ECO:0008006" key="4">
    <source>
        <dbReference type="Google" id="ProtNLM"/>
    </source>
</evidence>
<keyword evidence="3" id="KW-1185">Reference proteome</keyword>
<feature type="transmembrane region" description="Helical" evidence="1">
    <location>
        <begin position="31"/>
        <end position="54"/>
    </location>
</feature>
<protein>
    <recommendedName>
        <fullName evidence="4">HIRAN domain-containing protein</fullName>
    </recommendedName>
</protein>
<feature type="transmembrane region" description="Helical" evidence="1">
    <location>
        <begin position="5"/>
        <end position="25"/>
    </location>
</feature>
<keyword evidence="1" id="KW-0812">Transmembrane</keyword>
<dbReference type="EMBL" id="SDGV01000024">
    <property type="protein sequence ID" value="THB60422.1"/>
    <property type="molecule type" value="Genomic_DNA"/>
</dbReference>
<reference evidence="2 3" key="1">
    <citation type="submission" date="2019-01" db="EMBL/GenBank/DDBJ databases">
        <title>Vagococcus silagei sp. nov. isolated from brewer's grain.</title>
        <authorList>
            <person name="Guu J.-R."/>
        </authorList>
    </citation>
    <scope>NUCLEOTIDE SEQUENCE [LARGE SCALE GENOMIC DNA]</scope>
    <source>
        <strain evidence="2 3">2B-2</strain>
    </source>
</reference>
<evidence type="ECO:0000313" key="3">
    <source>
        <dbReference type="Proteomes" id="UP000310506"/>
    </source>
</evidence>
<gene>
    <name evidence="2" type="ORF">ESZ54_10660</name>
</gene>
<accession>A0A4S3B0X4</accession>
<dbReference type="InterPro" id="IPR046503">
    <property type="entry name" value="DUF6681"/>
</dbReference>
<keyword evidence="1" id="KW-1133">Transmembrane helix</keyword>
<dbReference type="Pfam" id="PF20386">
    <property type="entry name" value="DUF6681"/>
    <property type="match status" value="1"/>
</dbReference>
<evidence type="ECO:0000313" key="2">
    <source>
        <dbReference type="EMBL" id="THB60422.1"/>
    </source>
</evidence>
<dbReference type="RefSeq" id="WP_136137644.1">
    <property type="nucleotide sequence ID" value="NZ_SDGV01000024.1"/>
</dbReference>
<keyword evidence="1" id="KW-0472">Membrane</keyword>